<organism evidence="2 3">
    <name type="scientific">Xanthomonas graminis pv. phlei</name>
    <dbReference type="NCBI Taxonomy" id="487906"/>
    <lineage>
        <taxon>Bacteria</taxon>
        <taxon>Pseudomonadati</taxon>
        <taxon>Pseudomonadota</taxon>
        <taxon>Gammaproteobacteria</taxon>
        <taxon>Lysobacterales</taxon>
        <taxon>Lysobacteraceae</taxon>
        <taxon>Xanthomonas</taxon>
        <taxon>Xanthomonas translucens group</taxon>
        <taxon>Xanthomonas graminis</taxon>
    </lineage>
</organism>
<dbReference type="AlphaFoldDB" id="A0A0K2ZH92"/>
<dbReference type="EMBL" id="CXOJ01000003">
    <property type="protein sequence ID" value="CTP82725.1"/>
    <property type="molecule type" value="Genomic_DNA"/>
</dbReference>
<accession>A0A0K2ZH92</accession>
<reference evidence="2 3" key="1">
    <citation type="submission" date="2015-07" db="EMBL/GenBank/DDBJ databases">
        <authorList>
            <person name="Noorani M."/>
        </authorList>
    </citation>
    <scope>NUCLEOTIDE SEQUENCE [LARGE SCALE GENOMIC DNA]</scope>
    <source>
        <strain evidence="2">LMG730</strain>
    </source>
</reference>
<protein>
    <recommendedName>
        <fullName evidence="1">VOC domain-containing protein</fullName>
    </recommendedName>
</protein>
<dbReference type="Pfam" id="PF00903">
    <property type="entry name" value="Glyoxalase"/>
    <property type="match status" value="1"/>
</dbReference>
<dbReference type="PROSITE" id="PS51819">
    <property type="entry name" value="VOC"/>
    <property type="match status" value="1"/>
</dbReference>
<dbReference type="InterPro" id="IPR004360">
    <property type="entry name" value="Glyas_Fos-R_dOase_dom"/>
</dbReference>
<dbReference type="Proteomes" id="UP000045978">
    <property type="component" value="Unassembled WGS sequence"/>
</dbReference>
<gene>
    <name evidence="2" type="ORF">XTPLMG730_0184</name>
</gene>
<evidence type="ECO:0000313" key="2">
    <source>
        <dbReference type="EMBL" id="CTP82725.1"/>
    </source>
</evidence>
<evidence type="ECO:0000313" key="3">
    <source>
        <dbReference type="Proteomes" id="UP000045978"/>
    </source>
</evidence>
<dbReference type="RefSeq" id="WP_053836841.1">
    <property type="nucleotide sequence ID" value="NZ_CP076251.1"/>
</dbReference>
<proteinExistence type="predicted"/>
<dbReference type="Gene3D" id="3.10.180.10">
    <property type="entry name" value="2,3-Dihydroxybiphenyl 1,2-Dioxygenase, domain 1"/>
    <property type="match status" value="1"/>
</dbReference>
<evidence type="ECO:0000259" key="1">
    <source>
        <dbReference type="PROSITE" id="PS51819"/>
    </source>
</evidence>
<dbReference type="InterPro" id="IPR037523">
    <property type="entry name" value="VOC_core"/>
</dbReference>
<dbReference type="SUPFAM" id="SSF54593">
    <property type="entry name" value="Glyoxalase/Bleomycin resistance protein/Dihydroxybiphenyl dioxygenase"/>
    <property type="match status" value="1"/>
</dbReference>
<dbReference type="InterPro" id="IPR029068">
    <property type="entry name" value="Glyas_Bleomycin-R_OHBP_Dase"/>
</dbReference>
<sequence length="121" mass="13306">MTFTALTPMLRSTDLAAALAFYTDTLEFRIDGGGADAGWVSLRHGPLALMLAAQQAPADVAATGFPGSLYFRTDAVDAWWQRLQPRARIAYPLEDFAYGMREFAIHDPDGHLLQFGQALCR</sequence>
<feature type="domain" description="VOC" evidence="1">
    <location>
        <begin position="2"/>
        <end position="118"/>
    </location>
</feature>
<name>A0A0K2ZH92_9XANT</name>